<dbReference type="AlphaFoldDB" id="A0AAV3QJP7"/>
<comment type="caution">
    <text evidence="2">The sequence shown here is derived from an EMBL/GenBank/DDBJ whole genome shotgun (WGS) entry which is preliminary data.</text>
</comment>
<evidence type="ECO:0000256" key="1">
    <source>
        <dbReference type="SAM" id="MobiDB-lite"/>
    </source>
</evidence>
<proteinExistence type="predicted"/>
<feature type="compositionally biased region" description="Polar residues" evidence="1">
    <location>
        <begin position="67"/>
        <end position="80"/>
    </location>
</feature>
<name>A0AAV3QJP7_LITER</name>
<evidence type="ECO:0000313" key="3">
    <source>
        <dbReference type="Proteomes" id="UP001454036"/>
    </source>
</evidence>
<reference evidence="2 3" key="1">
    <citation type="submission" date="2024-01" db="EMBL/GenBank/DDBJ databases">
        <title>The complete chloroplast genome sequence of Lithospermum erythrorhizon: insights into the phylogenetic relationship among Boraginaceae species and the maternal lineages of purple gromwells.</title>
        <authorList>
            <person name="Okada T."/>
            <person name="Watanabe K."/>
        </authorList>
    </citation>
    <scope>NUCLEOTIDE SEQUENCE [LARGE SCALE GENOMIC DNA]</scope>
</reference>
<evidence type="ECO:0000313" key="2">
    <source>
        <dbReference type="EMBL" id="GAA0164249.1"/>
    </source>
</evidence>
<protein>
    <submittedName>
        <fullName evidence="2">Uncharacterized protein</fullName>
    </submittedName>
</protein>
<accession>A0AAV3QJP7</accession>
<dbReference type="EMBL" id="BAABME010021798">
    <property type="protein sequence ID" value="GAA0164249.1"/>
    <property type="molecule type" value="Genomic_DNA"/>
</dbReference>
<organism evidence="2 3">
    <name type="scientific">Lithospermum erythrorhizon</name>
    <name type="common">Purple gromwell</name>
    <name type="synonym">Lithospermum officinale var. erythrorhizon</name>
    <dbReference type="NCBI Taxonomy" id="34254"/>
    <lineage>
        <taxon>Eukaryota</taxon>
        <taxon>Viridiplantae</taxon>
        <taxon>Streptophyta</taxon>
        <taxon>Embryophyta</taxon>
        <taxon>Tracheophyta</taxon>
        <taxon>Spermatophyta</taxon>
        <taxon>Magnoliopsida</taxon>
        <taxon>eudicotyledons</taxon>
        <taxon>Gunneridae</taxon>
        <taxon>Pentapetalae</taxon>
        <taxon>asterids</taxon>
        <taxon>lamiids</taxon>
        <taxon>Boraginales</taxon>
        <taxon>Boraginaceae</taxon>
        <taxon>Boraginoideae</taxon>
        <taxon>Lithospermeae</taxon>
        <taxon>Lithospermum</taxon>
    </lineage>
</organism>
<feature type="compositionally biased region" description="Polar residues" evidence="1">
    <location>
        <begin position="1"/>
        <end position="25"/>
    </location>
</feature>
<gene>
    <name evidence="2" type="ORF">LIER_39747</name>
</gene>
<sequence length="80" mass="8249">MPSISTASTPVSSPFSQNKSPNKSFPVSPLKRQMDGTMIGTGADGNPAKKQLTFGANATQIEDDGAPSTTIEFDTSVAST</sequence>
<feature type="region of interest" description="Disordered" evidence="1">
    <location>
        <begin position="1"/>
        <end position="80"/>
    </location>
</feature>
<keyword evidence="3" id="KW-1185">Reference proteome</keyword>
<dbReference type="Proteomes" id="UP001454036">
    <property type="component" value="Unassembled WGS sequence"/>
</dbReference>